<dbReference type="InterPro" id="IPR019844">
    <property type="entry name" value="CSD_CS"/>
</dbReference>
<evidence type="ECO:0000256" key="3">
    <source>
        <dbReference type="SAM" id="Phobius"/>
    </source>
</evidence>
<dbReference type="SUPFAM" id="SSF50249">
    <property type="entry name" value="Nucleic acid-binding proteins"/>
    <property type="match status" value="1"/>
</dbReference>
<dbReference type="GO" id="GO:0003730">
    <property type="term" value="F:mRNA 3'-UTR binding"/>
    <property type="evidence" value="ECO:0007669"/>
    <property type="project" value="TreeGrafter"/>
</dbReference>
<dbReference type="Gene3D" id="2.40.50.140">
    <property type="entry name" value="Nucleic acid-binding proteins"/>
    <property type="match status" value="1"/>
</dbReference>
<dbReference type="Pfam" id="PF00313">
    <property type="entry name" value="CSD"/>
    <property type="match status" value="1"/>
</dbReference>
<organism evidence="5 6">
    <name type="scientific">Noviherbaspirillum sedimenti</name>
    <dbReference type="NCBI Taxonomy" id="2320865"/>
    <lineage>
        <taxon>Bacteria</taxon>
        <taxon>Pseudomonadati</taxon>
        <taxon>Pseudomonadota</taxon>
        <taxon>Betaproteobacteria</taxon>
        <taxon>Burkholderiales</taxon>
        <taxon>Oxalobacteraceae</taxon>
        <taxon>Noviherbaspirillum</taxon>
    </lineage>
</organism>
<keyword evidence="6" id="KW-1185">Reference proteome</keyword>
<dbReference type="PROSITE" id="PS51857">
    <property type="entry name" value="CSD_2"/>
    <property type="match status" value="1"/>
</dbReference>
<reference evidence="6" key="1">
    <citation type="submission" date="2018-09" db="EMBL/GenBank/DDBJ databases">
        <authorList>
            <person name="Zhu H."/>
        </authorList>
    </citation>
    <scope>NUCLEOTIDE SEQUENCE [LARGE SCALE GENOMIC DNA]</scope>
    <source>
        <strain evidence="6">K1S02-23</strain>
    </source>
</reference>
<dbReference type="PROSITE" id="PS00352">
    <property type="entry name" value="CSD_1"/>
    <property type="match status" value="1"/>
</dbReference>
<dbReference type="PANTHER" id="PTHR12962">
    <property type="entry name" value="CALCIUM-REGULATED HEAT STABLE PROTEIN CRHSP-24-RELATED"/>
    <property type="match status" value="1"/>
</dbReference>
<keyword evidence="3" id="KW-0472">Membrane</keyword>
<feature type="transmembrane region" description="Helical" evidence="3">
    <location>
        <begin position="178"/>
        <end position="198"/>
    </location>
</feature>
<feature type="transmembrane region" description="Helical" evidence="3">
    <location>
        <begin position="85"/>
        <end position="106"/>
    </location>
</feature>
<dbReference type="PANTHER" id="PTHR12962:SF1">
    <property type="entry name" value="COLD SHOCK DOMAIN-CONTAINING PROTEIN CG9705"/>
    <property type="match status" value="1"/>
</dbReference>
<accession>A0A3A3G6K2</accession>
<proteinExistence type="predicted"/>
<evidence type="ECO:0000313" key="6">
    <source>
        <dbReference type="Proteomes" id="UP000266327"/>
    </source>
</evidence>
<comment type="caution">
    <text evidence="5">The sequence shown here is derived from an EMBL/GenBank/DDBJ whole genome shotgun (WGS) entry which is preliminary data.</text>
</comment>
<dbReference type="InterPro" id="IPR010718">
    <property type="entry name" value="DUF1294"/>
</dbReference>
<keyword evidence="3" id="KW-0812">Transmembrane</keyword>
<dbReference type="Proteomes" id="UP000266327">
    <property type="component" value="Unassembled WGS sequence"/>
</dbReference>
<evidence type="ECO:0000256" key="1">
    <source>
        <dbReference type="ARBA" id="ARBA00022553"/>
    </source>
</evidence>
<comment type="subcellular location">
    <subcellularLocation>
        <location evidence="2">Cytoplasm</location>
    </subcellularLocation>
</comment>
<keyword evidence="1" id="KW-0597">Phosphoprotein</keyword>
<dbReference type="Pfam" id="PF06961">
    <property type="entry name" value="DUF1294"/>
    <property type="match status" value="1"/>
</dbReference>
<dbReference type="InterPro" id="IPR011129">
    <property type="entry name" value="CSD"/>
</dbReference>
<evidence type="ECO:0000313" key="5">
    <source>
        <dbReference type="EMBL" id="RJG03454.1"/>
    </source>
</evidence>
<sequence length="203" mass="22644">MRFEGNLKSWNDERGFGFIEPRHGDQEIFVHIKSFDGRPRRPEIGLPLSFEVELNSEGKKRAKRVQILQASRAAKRNRDKSPAQWGTATYFSIPLFLIVFTVAAIAWGVPRWAAAAYLAISVTCFIAYAIDKSAAVAGRRRIPESTLLFLGLIGGWPGAIVAQQLLRHKSIKAEFRSAFWGSVLINVILFIGLTSPLVSKLYA</sequence>
<dbReference type="GO" id="GO:0043488">
    <property type="term" value="P:regulation of mRNA stability"/>
    <property type="evidence" value="ECO:0007669"/>
    <property type="project" value="TreeGrafter"/>
</dbReference>
<dbReference type="OrthoDB" id="72963at2"/>
<feature type="transmembrane region" description="Helical" evidence="3">
    <location>
        <begin position="142"/>
        <end position="166"/>
    </location>
</feature>
<dbReference type="RefSeq" id="WP_119786947.1">
    <property type="nucleotide sequence ID" value="NZ_QYUQ01000002.1"/>
</dbReference>
<dbReference type="EMBL" id="QYUQ01000002">
    <property type="protein sequence ID" value="RJG03454.1"/>
    <property type="molecule type" value="Genomic_DNA"/>
</dbReference>
<name>A0A3A3G6K2_9BURK</name>
<evidence type="ECO:0000259" key="4">
    <source>
        <dbReference type="PROSITE" id="PS51857"/>
    </source>
</evidence>
<dbReference type="GO" id="GO:0005829">
    <property type="term" value="C:cytosol"/>
    <property type="evidence" value="ECO:0007669"/>
    <property type="project" value="UniProtKB-ARBA"/>
</dbReference>
<feature type="domain" description="CSD" evidence="4">
    <location>
        <begin position="2"/>
        <end position="67"/>
    </location>
</feature>
<keyword evidence="3" id="KW-1133">Transmembrane helix</keyword>
<dbReference type="InterPro" id="IPR002059">
    <property type="entry name" value="CSP_DNA-bd"/>
</dbReference>
<dbReference type="InterPro" id="IPR012340">
    <property type="entry name" value="NA-bd_OB-fold"/>
</dbReference>
<dbReference type="SMART" id="SM00357">
    <property type="entry name" value="CSP"/>
    <property type="match status" value="1"/>
</dbReference>
<dbReference type="InterPro" id="IPR052069">
    <property type="entry name" value="Ca-reg_mRNA-binding_domain"/>
</dbReference>
<gene>
    <name evidence="5" type="ORF">D3878_19175</name>
</gene>
<dbReference type="CDD" id="cd04458">
    <property type="entry name" value="CSP_CDS"/>
    <property type="match status" value="1"/>
</dbReference>
<feature type="transmembrane region" description="Helical" evidence="3">
    <location>
        <begin position="112"/>
        <end position="130"/>
    </location>
</feature>
<protein>
    <submittedName>
        <fullName evidence="5">DUF1294 domain-containing protein</fullName>
    </submittedName>
</protein>
<dbReference type="AlphaFoldDB" id="A0A3A3G6K2"/>
<evidence type="ECO:0000256" key="2">
    <source>
        <dbReference type="RuleBase" id="RU000408"/>
    </source>
</evidence>